<dbReference type="InterPro" id="IPR036865">
    <property type="entry name" value="CRAL-TRIO_dom_sf"/>
</dbReference>
<protein>
    <submittedName>
        <fullName evidence="1">Uncharacterized protein</fullName>
    </submittedName>
</protein>
<reference evidence="2" key="1">
    <citation type="journal article" date="2023" name="Proc. Natl. Acad. Sci. U.S.A.">
        <title>Genomic and structural basis for evolution of tropane alkaloid biosynthesis.</title>
        <authorList>
            <person name="Wanga Y.-J."/>
            <person name="Taina T."/>
            <person name="Yua J.-Y."/>
            <person name="Lia J."/>
            <person name="Xua B."/>
            <person name="Chenc J."/>
            <person name="D'Auriad J.C."/>
            <person name="Huanga J.-P."/>
            <person name="Huanga S.-X."/>
        </authorList>
    </citation>
    <scope>NUCLEOTIDE SEQUENCE [LARGE SCALE GENOMIC DNA]</scope>
    <source>
        <strain evidence="2">cv. KIB-2019</strain>
    </source>
</reference>
<name>A0A9Q1RGI7_9SOLA</name>
<dbReference type="PANTHER" id="PTHR45657">
    <property type="entry name" value="CRAL-TRIO DOMAIN-CONTAINING PROTEIN YKL091C-RELATED"/>
    <property type="match status" value="1"/>
</dbReference>
<gene>
    <name evidence="1" type="ORF">K7X08_013056</name>
</gene>
<accession>A0A9Q1RGI7</accession>
<dbReference type="Proteomes" id="UP001152561">
    <property type="component" value="Unassembled WGS sequence"/>
</dbReference>
<dbReference type="OrthoDB" id="1434354at2759"/>
<evidence type="ECO:0000313" key="2">
    <source>
        <dbReference type="Proteomes" id="UP001152561"/>
    </source>
</evidence>
<dbReference type="InterPro" id="IPR051026">
    <property type="entry name" value="PI/PC_transfer"/>
</dbReference>
<dbReference type="PANTHER" id="PTHR45657:SF26">
    <property type="entry name" value="PHOSPHATIDYLINOSITOL_PHOSPHATIDYLCHOLINE TRANSFER PROTEIN SFH3-LIKE"/>
    <property type="match status" value="1"/>
</dbReference>
<organism evidence="1 2">
    <name type="scientific">Anisodus acutangulus</name>
    <dbReference type="NCBI Taxonomy" id="402998"/>
    <lineage>
        <taxon>Eukaryota</taxon>
        <taxon>Viridiplantae</taxon>
        <taxon>Streptophyta</taxon>
        <taxon>Embryophyta</taxon>
        <taxon>Tracheophyta</taxon>
        <taxon>Spermatophyta</taxon>
        <taxon>Magnoliopsida</taxon>
        <taxon>eudicotyledons</taxon>
        <taxon>Gunneridae</taxon>
        <taxon>Pentapetalae</taxon>
        <taxon>asterids</taxon>
        <taxon>lamiids</taxon>
        <taxon>Solanales</taxon>
        <taxon>Solanaceae</taxon>
        <taxon>Solanoideae</taxon>
        <taxon>Hyoscyameae</taxon>
        <taxon>Anisodus</taxon>
    </lineage>
</organism>
<evidence type="ECO:0000313" key="1">
    <source>
        <dbReference type="EMBL" id="KAJ8555560.1"/>
    </source>
</evidence>
<keyword evidence="2" id="KW-1185">Reference proteome</keyword>
<dbReference type="Gene3D" id="3.40.525.10">
    <property type="entry name" value="CRAL-TRIO lipid binding domain"/>
    <property type="match status" value="1"/>
</dbReference>
<dbReference type="AlphaFoldDB" id="A0A9Q1RGI7"/>
<dbReference type="SUPFAM" id="SSF52087">
    <property type="entry name" value="CRAL/TRIO domain"/>
    <property type="match status" value="1"/>
</dbReference>
<comment type="caution">
    <text evidence="1">The sequence shown here is derived from an EMBL/GenBank/DDBJ whole genome shotgun (WGS) entry which is preliminary data.</text>
</comment>
<dbReference type="EMBL" id="JAJAGQ010000008">
    <property type="protein sequence ID" value="KAJ8555560.1"/>
    <property type="molecule type" value="Genomic_DNA"/>
</dbReference>
<proteinExistence type="predicted"/>
<sequence>MNVDKLLEVTTLDLYVKYHVQEFEKSIAFRFPCLLCSCKKDIDRGVTILDVKGVSLRNFTKPVREVILQLQKIDYDYYPVISDEHEDEPGEEAECLEKTVATSDVTRQPVGEKQPEIVY</sequence>